<sequence>MTVSNEHLADVYGIATHPRRPFTIASCSRDTTVRLWNTTCDVPTIPLCAMFNVPVVADAAEVLASESAPPALSGAVSKEILADAQVAKGVLSLGKSPSVEGVAAIASLMRLFLSPVGFEEPFEALASVVAGGKEAADLPVSDASECMHSATAVPVLLSRANIAESKARAIKGRGLAAQSRADAMKQAANMHLMAGNIEGYCNCMAEIGEWDKALLVAPAAGIELWRSLCRRRLAAAREGDAPEDMPDALSQAPLYVAAGQTGSLVDALAGEHRLDEAFLVASAGAHGAFGESATASSARTAAAPAPRDVRLEPLSSAPRPGALPPLGKVSAASGPNPESAEQLTRLSMQQAKRDLERGKPMLAAARCAAANDLAGAISVLYQGCELEAAFVLSLFVGPESRWAALYSDIARRCEHLGLWNLSVELLAASSESRSAKDVPERAAAPSPGVYGDANSLVAARFHGPKADADKLHSDVGAMSPEEARASAESCTSNSEKCRFLALAHDSPAAVAAGLAHLRKVLSQPTWQWEEVSETMQWLGTLDAEKLDKSTADELLCYASYLGGLRAMWVGYPAIVRSLLEQCRRLARQGGFAEPFPVQVSLVSMQELSFVASFDVTEAINGLKAVAAASSTPANLKEACEKRIQHHEAFLAAGGSAAAKRGGSIATSESIAVNHQPVPAASVLGYNGASAQSGAPSADFGTVEETSFISGNRIGASSNRMPVGGSYAVTLSEAFMWARVSDFAVVGAPGKSFVPL</sequence>
<evidence type="ECO:0000313" key="3">
    <source>
        <dbReference type="EMBL" id="GHP03676.1"/>
    </source>
</evidence>
<dbReference type="Gene3D" id="2.130.10.10">
    <property type="entry name" value="YVTN repeat-like/Quinoprotein amine dehydrogenase"/>
    <property type="match status" value="1"/>
</dbReference>
<dbReference type="PROSITE" id="PS50082">
    <property type="entry name" value="WD_REPEATS_2"/>
    <property type="match status" value="1"/>
</dbReference>
<dbReference type="PANTHER" id="PTHR44464:SF1">
    <property type="entry name" value="WD REPEAT-CONTAINING PROTEIN 17"/>
    <property type="match status" value="1"/>
</dbReference>
<organism evidence="3 4">
    <name type="scientific">Pycnococcus provasolii</name>
    <dbReference type="NCBI Taxonomy" id="41880"/>
    <lineage>
        <taxon>Eukaryota</taxon>
        <taxon>Viridiplantae</taxon>
        <taxon>Chlorophyta</taxon>
        <taxon>Pseudoscourfieldiophyceae</taxon>
        <taxon>Pseudoscourfieldiales</taxon>
        <taxon>Pycnococcaceae</taxon>
        <taxon>Pycnococcus</taxon>
    </lineage>
</organism>
<feature type="repeat" description="WD" evidence="1">
    <location>
        <begin position="4"/>
        <end position="37"/>
    </location>
</feature>
<dbReference type="InterPro" id="IPR015943">
    <property type="entry name" value="WD40/YVTN_repeat-like_dom_sf"/>
</dbReference>
<evidence type="ECO:0000313" key="4">
    <source>
        <dbReference type="Proteomes" id="UP000660262"/>
    </source>
</evidence>
<dbReference type="PANTHER" id="PTHR44464">
    <property type="entry name" value="WD REPEAT-CONTAINING PROTEIN 17"/>
    <property type="match status" value="1"/>
</dbReference>
<dbReference type="OrthoDB" id="2161379at2759"/>
<name>A0A830H8U0_9CHLO</name>
<accession>A0A830H8U0</accession>
<dbReference type="Proteomes" id="UP000660262">
    <property type="component" value="Unassembled WGS sequence"/>
</dbReference>
<protein>
    <submittedName>
        <fullName evidence="3">WD repeat-containing protein 17</fullName>
    </submittedName>
</protein>
<feature type="region of interest" description="Disordered" evidence="2">
    <location>
        <begin position="311"/>
        <end position="342"/>
    </location>
</feature>
<dbReference type="InterPro" id="IPR001680">
    <property type="entry name" value="WD40_rpt"/>
</dbReference>
<gene>
    <name evidence="3" type="ORF">PPROV_000243000</name>
</gene>
<dbReference type="EMBL" id="BNJQ01000006">
    <property type="protein sequence ID" value="GHP03676.1"/>
    <property type="molecule type" value="Genomic_DNA"/>
</dbReference>
<evidence type="ECO:0000256" key="1">
    <source>
        <dbReference type="PROSITE-ProRule" id="PRU00221"/>
    </source>
</evidence>
<dbReference type="AlphaFoldDB" id="A0A830H8U0"/>
<proteinExistence type="predicted"/>
<keyword evidence="1" id="KW-0853">WD repeat</keyword>
<comment type="caution">
    <text evidence="3">The sequence shown here is derived from an EMBL/GenBank/DDBJ whole genome shotgun (WGS) entry which is preliminary data.</text>
</comment>
<reference evidence="3" key="1">
    <citation type="submission" date="2020-10" db="EMBL/GenBank/DDBJ databases">
        <title>Unveiling of a novel bifunctional photoreceptor, Dualchrome1, isolated from a cosmopolitan green alga.</title>
        <authorList>
            <person name="Suzuki S."/>
            <person name="Kawachi M."/>
        </authorList>
    </citation>
    <scope>NUCLEOTIDE SEQUENCE</scope>
    <source>
        <strain evidence="3">NIES 2893</strain>
    </source>
</reference>
<evidence type="ECO:0000256" key="2">
    <source>
        <dbReference type="SAM" id="MobiDB-lite"/>
    </source>
</evidence>
<keyword evidence="4" id="KW-1185">Reference proteome</keyword>